<protein>
    <submittedName>
        <fullName evidence="2">Uncharacterized protein</fullName>
    </submittedName>
</protein>
<dbReference type="GO" id="GO:0010182">
    <property type="term" value="P:sugar mediated signaling pathway"/>
    <property type="evidence" value="ECO:0007669"/>
    <property type="project" value="InterPro"/>
</dbReference>
<name>A0A834H6J4_RHOSS</name>
<sequence>MLSDSTVTLSVLFYQSFIHDRQIEAVEALIQDLPKFRLKEVPPDCSKCPISLEEFHVLTCISKHATARMENEANRYERVILAAESDAGEDDGREESEGEEGDEVAEKEFSPSGGVGVDLGEERVGQETVDEYREVERPDQEVSEVEGFGELELWWLIHGGWRERERLVAMSEA</sequence>
<dbReference type="PANTHER" id="PTHR47179">
    <property type="entry name" value="E3 UBIQUITIN-PROTEIN LIGASE SIS3"/>
    <property type="match status" value="1"/>
</dbReference>
<dbReference type="EMBL" id="WJXA01000003">
    <property type="protein sequence ID" value="KAF7147228.1"/>
    <property type="molecule type" value="Genomic_DNA"/>
</dbReference>
<dbReference type="AlphaFoldDB" id="A0A834H6J4"/>
<feature type="compositionally biased region" description="Acidic residues" evidence="1">
    <location>
        <begin position="86"/>
        <end position="103"/>
    </location>
</feature>
<feature type="compositionally biased region" description="Basic and acidic residues" evidence="1">
    <location>
        <begin position="120"/>
        <end position="140"/>
    </location>
</feature>
<gene>
    <name evidence="2" type="ORF">RHSIM_Rhsim03G0021500</name>
</gene>
<evidence type="ECO:0000256" key="1">
    <source>
        <dbReference type="SAM" id="MobiDB-lite"/>
    </source>
</evidence>
<reference evidence="2" key="1">
    <citation type="submission" date="2019-11" db="EMBL/GenBank/DDBJ databases">
        <authorList>
            <person name="Liu Y."/>
            <person name="Hou J."/>
            <person name="Li T.-Q."/>
            <person name="Guan C.-H."/>
            <person name="Wu X."/>
            <person name="Wu H.-Z."/>
            <person name="Ling F."/>
            <person name="Zhang R."/>
            <person name="Shi X.-G."/>
            <person name="Ren J.-P."/>
            <person name="Chen E.-F."/>
            <person name="Sun J.-M."/>
        </authorList>
    </citation>
    <scope>NUCLEOTIDE SEQUENCE</scope>
    <source>
        <strain evidence="2">Adult_tree_wgs_1</strain>
        <tissue evidence="2">Leaves</tissue>
    </source>
</reference>
<dbReference type="OrthoDB" id="8062037at2759"/>
<organism evidence="2 3">
    <name type="scientific">Rhododendron simsii</name>
    <name type="common">Sims's rhododendron</name>
    <dbReference type="NCBI Taxonomy" id="118357"/>
    <lineage>
        <taxon>Eukaryota</taxon>
        <taxon>Viridiplantae</taxon>
        <taxon>Streptophyta</taxon>
        <taxon>Embryophyta</taxon>
        <taxon>Tracheophyta</taxon>
        <taxon>Spermatophyta</taxon>
        <taxon>Magnoliopsida</taxon>
        <taxon>eudicotyledons</taxon>
        <taxon>Gunneridae</taxon>
        <taxon>Pentapetalae</taxon>
        <taxon>asterids</taxon>
        <taxon>Ericales</taxon>
        <taxon>Ericaceae</taxon>
        <taxon>Ericoideae</taxon>
        <taxon>Rhodoreae</taxon>
        <taxon>Rhododendron</taxon>
    </lineage>
</organism>
<dbReference type="Proteomes" id="UP000626092">
    <property type="component" value="Unassembled WGS sequence"/>
</dbReference>
<dbReference type="GO" id="GO:0004842">
    <property type="term" value="F:ubiquitin-protein transferase activity"/>
    <property type="evidence" value="ECO:0007669"/>
    <property type="project" value="InterPro"/>
</dbReference>
<evidence type="ECO:0000313" key="3">
    <source>
        <dbReference type="Proteomes" id="UP000626092"/>
    </source>
</evidence>
<feature type="region of interest" description="Disordered" evidence="1">
    <location>
        <begin position="82"/>
        <end position="142"/>
    </location>
</feature>
<dbReference type="InterPro" id="IPR044793">
    <property type="entry name" value="SIS3"/>
</dbReference>
<proteinExistence type="predicted"/>
<dbReference type="PANTHER" id="PTHR47179:SF1">
    <property type="entry name" value="E3 UBIQUITIN-PROTEIN LIGASE SIS3"/>
    <property type="match status" value="1"/>
</dbReference>
<evidence type="ECO:0000313" key="2">
    <source>
        <dbReference type="EMBL" id="KAF7147228.1"/>
    </source>
</evidence>
<accession>A0A834H6J4</accession>
<comment type="caution">
    <text evidence="2">The sequence shown here is derived from an EMBL/GenBank/DDBJ whole genome shotgun (WGS) entry which is preliminary data.</text>
</comment>
<keyword evidence="3" id="KW-1185">Reference proteome</keyword>